<evidence type="ECO:0000313" key="3">
    <source>
        <dbReference type="EMBL" id="EDS12962.1"/>
    </source>
</evidence>
<dbReference type="EMBL" id="ABGD02000005">
    <property type="protein sequence ID" value="EDS12962.1"/>
    <property type="molecule type" value="Genomic_DNA"/>
</dbReference>
<dbReference type="RefSeq" id="WP_006873924.1">
    <property type="nucleotide sequence ID" value="NZ_DS544175.1"/>
</dbReference>
<dbReference type="PANTHER" id="PTHR46558:SF11">
    <property type="entry name" value="HTH-TYPE TRANSCRIPTIONAL REGULATOR XRE"/>
    <property type="match status" value="1"/>
</dbReference>
<evidence type="ECO:0000256" key="1">
    <source>
        <dbReference type="ARBA" id="ARBA00023125"/>
    </source>
</evidence>
<reference evidence="3" key="2">
    <citation type="submission" date="2013-09" db="EMBL/GenBank/DDBJ databases">
        <title>Draft genome sequence of Anaerotruncus colihominis(DSM 17241).</title>
        <authorList>
            <person name="Sudarsanam P."/>
            <person name="Ley R."/>
            <person name="Guruge J."/>
            <person name="Turnbaugh P.J."/>
            <person name="Mahowald M."/>
            <person name="Liep D."/>
            <person name="Gordon J."/>
        </authorList>
    </citation>
    <scope>NUCLEOTIDE SEQUENCE</scope>
    <source>
        <strain evidence="3">DSM 17241</strain>
    </source>
</reference>
<dbReference type="CDD" id="cd00093">
    <property type="entry name" value="HTH_XRE"/>
    <property type="match status" value="1"/>
</dbReference>
<dbReference type="SUPFAM" id="SSF47413">
    <property type="entry name" value="lambda repressor-like DNA-binding domains"/>
    <property type="match status" value="1"/>
</dbReference>
<dbReference type="GO" id="GO:0003677">
    <property type="term" value="F:DNA binding"/>
    <property type="evidence" value="ECO:0007669"/>
    <property type="project" value="UniProtKB-KW"/>
</dbReference>
<keyword evidence="1 3" id="KW-0238">DNA-binding</keyword>
<dbReference type="InterPro" id="IPR001387">
    <property type="entry name" value="Cro/C1-type_HTH"/>
</dbReference>
<proteinExistence type="predicted"/>
<dbReference type="Pfam" id="PF12844">
    <property type="entry name" value="HTH_19"/>
    <property type="match status" value="1"/>
</dbReference>
<dbReference type="PANTHER" id="PTHR46558">
    <property type="entry name" value="TRACRIPTIONAL REGULATORY PROTEIN-RELATED-RELATED"/>
    <property type="match status" value="1"/>
</dbReference>
<protein>
    <submittedName>
        <fullName evidence="3">DNA-binding helix-turn-helix protein</fullName>
    </submittedName>
</protein>
<reference evidence="3" key="1">
    <citation type="submission" date="2007-11" db="EMBL/GenBank/DDBJ databases">
        <authorList>
            <person name="Fulton L."/>
            <person name="Clifton S."/>
            <person name="Fulton B."/>
            <person name="Xu J."/>
            <person name="Minx P."/>
            <person name="Pepin K.H."/>
            <person name="Johnson M."/>
            <person name="Thiruvilangam P."/>
            <person name="Bhonagiri V."/>
            <person name="Nash W.E."/>
            <person name="Mardis E.R."/>
            <person name="Wilson R.K."/>
        </authorList>
    </citation>
    <scope>NUCLEOTIDE SEQUENCE [LARGE SCALE GENOMIC DNA]</scope>
    <source>
        <strain evidence="3">DSM 17241</strain>
    </source>
</reference>
<sequence>MANYEQFTSKHYLSARLKALRSEKGITQKQLAEQLNTSISSIISYENSIRFPSSAVLGLLSRYFNVSKEYLLGETDERRPAQKWDDPELIQAVRDNLSALFDTVEQAVRGVSDEEQKLVFDVMVELRHTLELKDIAQRQEALRLLHDTAPAVLHWPEKNSSGTVDK</sequence>
<feature type="domain" description="HTH cro/C1-type" evidence="2">
    <location>
        <begin position="17"/>
        <end position="71"/>
    </location>
</feature>
<dbReference type="PROSITE" id="PS50943">
    <property type="entry name" value="HTH_CROC1"/>
    <property type="match status" value="1"/>
</dbReference>
<name>B0P6Y7_9FIRM</name>
<accession>B0P6Y7</accession>
<dbReference type="Proteomes" id="UP000003803">
    <property type="component" value="Unassembled WGS sequence"/>
</dbReference>
<comment type="caution">
    <text evidence="3">The sequence shown here is derived from an EMBL/GenBank/DDBJ whole genome shotgun (WGS) entry which is preliminary data.</text>
</comment>
<dbReference type="HOGENOM" id="CLU_1599307_0_0_9"/>
<organism evidence="3 4">
    <name type="scientific">Anaerotruncus colihominis DSM 17241</name>
    <dbReference type="NCBI Taxonomy" id="445972"/>
    <lineage>
        <taxon>Bacteria</taxon>
        <taxon>Bacillati</taxon>
        <taxon>Bacillota</taxon>
        <taxon>Clostridia</taxon>
        <taxon>Eubacteriales</taxon>
        <taxon>Oscillospiraceae</taxon>
        <taxon>Anaerotruncus</taxon>
    </lineage>
</organism>
<keyword evidence="4" id="KW-1185">Reference proteome</keyword>
<dbReference type="Gene3D" id="1.10.260.40">
    <property type="entry name" value="lambda repressor-like DNA-binding domains"/>
    <property type="match status" value="1"/>
</dbReference>
<evidence type="ECO:0000259" key="2">
    <source>
        <dbReference type="PROSITE" id="PS50943"/>
    </source>
</evidence>
<gene>
    <name evidence="3" type="ORF">ANACOL_00515</name>
</gene>
<dbReference type="SMART" id="SM00530">
    <property type="entry name" value="HTH_XRE"/>
    <property type="match status" value="1"/>
</dbReference>
<dbReference type="AlphaFoldDB" id="B0P6Y7"/>
<dbReference type="InterPro" id="IPR010982">
    <property type="entry name" value="Lambda_DNA-bd_dom_sf"/>
</dbReference>
<dbReference type="eggNOG" id="COG1396">
    <property type="taxonomic scope" value="Bacteria"/>
</dbReference>
<evidence type="ECO:0000313" key="4">
    <source>
        <dbReference type="Proteomes" id="UP000003803"/>
    </source>
</evidence>